<dbReference type="GeneTree" id="ENSGT00940000164984"/>
<keyword evidence="5" id="KW-1185">Reference proteome</keyword>
<dbReference type="GO" id="GO:0006606">
    <property type="term" value="P:protein import into nucleus"/>
    <property type="evidence" value="ECO:0007669"/>
    <property type="project" value="TreeGrafter"/>
</dbReference>
<feature type="chain" id="PRO_5034481128" description="Pituitary tumor-transforming gene 1 protein-interacting protein" evidence="3">
    <location>
        <begin position="30"/>
        <end position="218"/>
    </location>
</feature>
<dbReference type="GO" id="GO:0005634">
    <property type="term" value="C:nucleus"/>
    <property type="evidence" value="ECO:0007669"/>
    <property type="project" value="TreeGrafter"/>
</dbReference>
<feature type="signal peptide" evidence="3">
    <location>
        <begin position="1"/>
        <end position="29"/>
    </location>
</feature>
<feature type="transmembrane region" description="Helical" evidence="2">
    <location>
        <begin position="102"/>
        <end position="127"/>
    </location>
</feature>
<reference evidence="4" key="2">
    <citation type="submission" date="2025-09" db="UniProtKB">
        <authorList>
            <consortium name="Ensembl"/>
        </authorList>
    </citation>
    <scope>IDENTIFICATION</scope>
</reference>
<protein>
    <recommendedName>
        <fullName evidence="6">Pituitary tumor-transforming gene 1 protein-interacting protein</fullName>
    </recommendedName>
</protein>
<accession>A0A8D0C5K4</accession>
<proteinExistence type="predicted"/>
<evidence type="ECO:0008006" key="6">
    <source>
        <dbReference type="Google" id="ProtNLM"/>
    </source>
</evidence>
<reference evidence="4" key="1">
    <citation type="submission" date="2025-08" db="UniProtKB">
        <authorList>
            <consortium name="Ensembl"/>
        </authorList>
    </citation>
    <scope>IDENTIFICATION</scope>
</reference>
<sequence length="218" mass="25397">MGEEASLRWRFWALWLPCCCLLWERLVAGMESTASPSPPAPVISCTSFSNKTCEECVRNTKCLWCSQNSACMDYPVSKLLPPSSVCALNEARWAICWVNFEALIITMSVVSGVLLLLVGCCCCCCCYRYRYCCYRHCCCCCYGYHPRRTGAGLTPNRLKLMAYRRLAEEEERFIRDQEERRMQSLQRKHERKAKHDEIRKKYGLLQDSDHPYSRYENE</sequence>
<evidence type="ECO:0000256" key="3">
    <source>
        <dbReference type="SAM" id="SignalP"/>
    </source>
</evidence>
<evidence type="ECO:0000256" key="1">
    <source>
        <dbReference type="SAM" id="MobiDB-lite"/>
    </source>
</evidence>
<evidence type="ECO:0000313" key="4">
    <source>
        <dbReference type="Ensembl" id="ENSSMRP00000017573.1"/>
    </source>
</evidence>
<keyword evidence="3" id="KW-0732">Signal</keyword>
<dbReference type="Ensembl" id="ENSSMRT00000020576.1">
    <property type="protein sequence ID" value="ENSSMRP00000017573.1"/>
    <property type="gene ID" value="ENSSMRG00000013694.1"/>
</dbReference>
<dbReference type="InterPro" id="IPR052304">
    <property type="entry name" value="PTTG1IP"/>
</dbReference>
<evidence type="ECO:0000313" key="5">
    <source>
        <dbReference type="Proteomes" id="UP000694421"/>
    </source>
</evidence>
<feature type="compositionally biased region" description="Basic and acidic residues" evidence="1">
    <location>
        <begin position="207"/>
        <end position="218"/>
    </location>
</feature>
<keyword evidence="2" id="KW-0472">Membrane</keyword>
<keyword evidence="2" id="KW-1133">Transmembrane helix</keyword>
<name>A0A8D0C5K4_SALMN</name>
<feature type="region of interest" description="Disordered" evidence="1">
    <location>
        <begin position="182"/>
        <end position="218"/>
    </location>
</feature>
<dbReference type="PANTHER" id="PTHR15191:SF3">
    <property type="entry name" value="PITUITARY TUMOR-TRANSFORMING GENE PROTEIN-BINDING FACTOR"/>
    <property type="match status" value="1"/>
</dbReference>
<dbReference type="GO" id="GO:0005737">
    <property type="term" value="C:cytoplasm"/>
    <property type="evidence" value="ECO:0007669"/>
    <property type="project" value="TreeGrafter"/>
</dbReference>
<dbReference type="PANTHER" id="PTHR15191">
    <property type="entry name" value="PROTEIN CBG20567"/>
    <property type="match status" value="1"/>
</dbReference>
<evidence type="ECO:0000256" key="2">
    <source>
        <dbReference type="SAM" id="Phobius"/>
    </source>
</evidence>
<keyword evidence="2" id="KW-0812">Transmembrane</keyword>
<dbReference type="OMA" id="RNISCLW"/>
<dbReference type="Proteomes" id="UP000694421">
    <property type="component" value="Unplaced"/>
</dbReference>
<dbReference type="AlphaFoldDB" id="A0A8D0C5K4"/>
<organism evidence="4 5">
    <name type="scientific">Salvator merianae</name>
    <name type="common">Argentine black and white tegu</name>
    <name type="synonym">Tupinambis merianae</name>
    <dbReference type="NCBI Taxonomy" id="96440"/>
    <lineage>
        <taxon>Eukaryota</taxon>
        <taxon>Metazoa</taxon>
        <taxon>Chordata</taxon>
        <taxon>Craniata</taxon>
        <taxon>Vertebrata</taxon>
        <taxon>Euteleostomi</taxon>
        <taxon>Lepidosauria</taxon>
        <taxon>Squamata</taxon>
        <taxon>Bifurcata</taxon>
        <taxon>Unidentata</taxon>
        <taxon>Episquamata</taxon>
        <taxon>Laterata</taxon>
        <taxon>Teiioidea</taxon>
        <taxon>Teiidae</taxon>
        <taxon>Salvator</taxon>
    </lineage>
</organism>